<evidence type="ECO:0000259" key="3">
    <source>
        <dbReference type="PROSITE" id="PS50921"/>
    </source>
</evidence>
<dbReference type="EMBL" id="JAGGMS010000001">
    <property type="protein sequence ID" value="MBP2182214.1"/>
    <property type="molecule type" value="Genomic_DNA"/>
</dbReference>
<sequence length="243" mass="25721">MHSPEDQFSDLVAGITALLTTRHDGLTVVHAVTTACAQVLGTDAAGVLITDPRGGLAMVAASDERAQFAELLQVHTEQGPCRDCITENTLVSATDLRDSGSRWPVFADAALAQGLHAVFAFPMRLLDDAVGGLNLFFTTPTELSDRQHHQAQALTDLAVLGLTQEHDQRRLERLAERSLTTLNERAHVNQAIGILAGTAGIDPDTARDRLAAHSITTGQPLLALARAVTGGSLDARELAAPGE</sequence>
<keyword evidence="2" id="KW-0804">Transcription</keyword>
<accession>A0ABS4PTP5</accession>
<dbReference type="SUPFAM" id="SSF55781">
    <property type="entry name" value="GAF domain-like"/>
    <property type="match status" value="1"/>
</dbReference>
<evidence type="ECO:0000313" key="4">
    <source>
        <dbReference type="EMBL" id="MBP2182214.1"/>
    </source>
</evidence>
<name>A0ABS4PTP5_9PSEU</name>
<keyword evidence="5" id="KW-1185">Reference proteome</keyword>
<dbReference type="InterPro" id="IPR003018">
    <property type="entry name" value="GAF"/>
</dbReference>
<dbReference type="Proteomes" id="UP000741013">
    <property type="component" value="Unassembled WGS sequence"/>
</dbReference>
<dbReference type="PROSITE" id="PS50921">
    <property type="entry name" value="ANTAR"/>
    <property type="match status" value="1"/>
</dbReference>
<dbReference type="Pfam" id="PF03861">
    <property type="entry name" value="ANTAR"/>
    <property type="match status" value="1"/>
</dbReference>
<feature type="domain" description="ANTAR" evidence="3">
    <location>
        <begin position="168"/>
        <end position="229"/>
    </location>
</feature>
<dbReference type="Gene3D" id="3.30.450.40">
    <property type="match status" value="1"/>
</dbReference>
<keyword evidence="1" id="KW-0805">Transcription regulation</keyword>
<dbReference type="Pfam" id="PF13185">
    <property type="entry name" value="GAF_2"/>
    <property type="match status" value="1"/>
</dbReference>
<dbReference type="SMART" id="SM01012">
    <property type="entry name" value="ANTAR"/>
    <property type="match status" value="1"/>
</dbReference>
<dbReference type="InterPro" id="IPR036388">
    <property type="entry name" value="WH-like_DNA-bd_sf"/>
</dbReference>
<dbReference type="InterPro" id="IPR012074">
    <property type="entry name" value="GAF_ANTAR"/>
</dbReference>
<evidence type="ECO:0000313" key="5">
    <source>
        <dbReference type="Proteomes" id="UP000741013"/>
    </source>
</evidence>
<evidence type="ECO:0000256" key="2">
    <source>
        <dbReference type="ARBA" id="ARBA00023163"/>
    </source>
</evidence>
<protein>
    <submittedName>
        <fullName evidence="4">Transcriptional regulator with GAF, ATPase, and Fis domain</fullName>
    </submittedName>
</protein>
<reference evidence="4 5" key="1">
    <citation type="submission" date="2021-03" db="EMBL/GenBank/DDBJ databases">
        <title>Sequencing the genomes of 1000 actinobacteria strains.</title>
        <authorList>
            <person name="Klenk H.-P."/>
        </authorList>
    </citation>
    <scope>NUCLEOTIDE SEQUENCE [LARGE SCALE GENOMIC DNA]</scope>
    <source>
        <strain evidence="4 5">DSM 45510</strain>
    </source>
</reference>
<dbReference type="Gene3D" id="1.10.10.10">
    <property type="entry name" value="Winged helix-like DNA-binding domain superfamily/Winged helix DNA-binding domain"/>
    <property type="match status" value="1"/>
</dbReference>
<dbReference type="InterPro" id="IPR005561">
    <property type="entry name" value="ANTAR"/>
</dbReference>
<comment type="caution">
    <text evidence="4">The sequence shown here is derived from an EMBL/GenBank/DDBJ whole genome shotgun (WGS) entry which is preliminary data.</text>
</comment>
<dbReference type="InterPro" id="IPR029016">
    <property type="entry name" value="GAF-like_dom_sf"/>
</dbReference>
<organism evidence="4 5">
    <name type="scientific">Amycolatopsis magusensis</name>
    <dbReference type="NCBI Taxonomy" id="882444"/>
    <lineage>
        <taxon>Bacteria</taxon>
        <taxon>Bacillati</taxon>
        <taxon>Actinomycetota</taxon>
        <taxon>Actinomycetes</taxon>
        <taxon>Pseudonocardiales</taxon>
        <taxon>Pseudonocardiaceae</taxon>
        <taxon>Amycolatopsis</taxon>
    </lineage>
</organism>
<gene>
    <name evidence="4" type="ORF">JOM49_003740</name>
</gene>
<dbReference type="RefSeq" id="WP_308158783.1">
    <property type="nucleotide sequence ID" value="NZ_JAGGMS010000001.1"/>
</dbReference>
<proteinExistence type="predicted"/>
<dbReference type="PIRSF" id="PIRSF036625">
    <property type="entry name" value="GAF_ANTAR"/>
    <property type="match status" value="1"/>
</dbReference>
<evidence type="ECO:0000256" key="1">
    <source>
        <dbReference type="ARBA" id="ARBA00023015"/>
    </source>
</evidence>